<name>A0A378I8Z8_9GAMM</name>
<evidence type="ECO:0000313" key="4">
    <source>
        <dbReference type="Proteomes" id="UP000255066"/>
    </source>
</evidence>
<reference evidence="1 3" key="1">
    <citation type="submission" date="2015-11" db="EMBL/GenBank/DDBJ databases">
        <title>Genomic analysis of 38 Legionella species identifies large and diverse effector repertoires.</title>
        <authorList>
            <person name="Burstein D."/>
            <person name="Amaro F."/>
            <person name="Zusman T."/>
            <person name="Lifshitz Z."/>
            <person name="Cohen O."/>
            <person name="Gilbert J.A."/>
            <person name="Pupko T."/>
            <person name="Shuman H.A."/>
            <person name="Segal G."/>
        </authorList>
    </citation>
    <scope>NUCLEOTIDE SEQUENCE [LARGE SCALE GENOMIC DNA]</scope>
    <source>
        <strain evidence="1 3">CDC#1407-AL-14</strain>
    </source>
</reference>
<dbReference type="AlphaFoldDB" id="A0A378I8Z8"/>
<gene>
    <name evidence="1" type="ORF">Lbir_0863</name>
    <name evidence="2" type="ORF">NCTC12437_01461</name>
</gene>
<evidence type="ECO:0000313" key="1">
    <source>
        <dbReference type="EMBL" id="KTC74398.1"/>
    </source>
</evidence>
<dbReference type="EMBL" id="UGNW01000001">
    <property type="protein sequence ID" value="STX31687.1"/>
    <property type="molecule type" value="Genomic_DNA"/>
</dbReference>
<evidence type="ECO:0000313" key="2">
    <source>
        <dbReference type="EMBL" id="STX31687.1"/>
    </source>
</evidence>
<dbReference type="OrthoDB" id="5651283at2"/>
<proteinExistence type="predicted"/>
<protein>
    <submittedName>
        <fullName evidence="2">Uncharacterized protein</fullName>
    </submittedName>
</protein>
<dbReference type="RefSeq" id="WP_058522962.1">
    <property type="nucleotide sequence ID" value="NZ_CAAAHV010000012.1"/>
</dbReference>
<dbReference type="EMBL" id="LNXT01000010">
    <property type="protein sequence ID" value="KTC74398.1"/>
    <property type="molecule type" value="Genomic_DNA"/>
</dbReference>
<dbReference type="Proteomes" id="UP000255066">
    <property type="component" value="Unassembled WGS sequence"/>
</dbReference>
<dbReference type="Proteomes" id="UP000054735">
    <property type="component" value="Unassembled WGS sequence"/>
</dbReference>
<sequence length="136" mass="14566">MSGWFSEYYKSSSTHRQSQKISAFATVVEKAISNTDVTSIPTKIVQAGSSLYTMFCTSTHLSEKILNGLEAGIALSQIGLLIALYFEGQECVTDEHSLCKAYLLLEMGYNGFLALGMGTAEVSKEPVAPAATAPTV</sequence>
<reference evidence="2 4" key="2">
    <citation type="submission" date="2018-06" db="EMBL/GenBank/DDBJ databases">
        <authorList>
            <consortium name="Pathogen Informatics"/>
            <person name="Doyle S."/>
        </authorList>
    </citation>
    <scope>NUCLEOTIDE SEQUENCE [LARGE SCALE GENOMIC DNA]</scope>
    <source>
        <strain evidence="2 4">NCTC12437</strain>
    </source>
</reference>
<keyword evidence="3" id="KW-1185">Reference proteome</keyword>
<organism evidence="2 4">
    <name type="scientific">Legionella birminghamensis</name>
    <dbReference type="NCBI Taxonomy" id="28083"/>
    <lineage>
        <taxon>Bacteria</taxon>
        <taxon>Pseudomonadati</taxon>
        <taxon>Pseudomonadota</taxon>
        <taxon>Gammaproteobacteria</taxon>
        <taxon>Legionellales</taxon>
        <taxon>Legionellaceae</taxon>
        <taxon>Legionella</taxon>
    </lineage>
</organism>
<evidence type="ECO:0000313" key="3">
    <source>
        <dbReference type="Proteomes" id="UP000054735"/>
    </source>
</evidence>
<accession>A0A378I8Z8</accession>
<dbReference type="STRING" id="28083.Lbir_0863"/>